<keyword evidence="4 12" id="KW-0808">Transferase</keyword>
<dbReference type="InterPro" id="IPR030384">
    <property type="entry name" value="MeTrfase_SMT"/>
</dbReference>
<dbReference type="CDD" id="cd02440">
    <property type="entry name" value="AdoMet_MTases"/>
    <property type="match status" value="1"/>
</dbReference>
<dbReference type="InterPro" id="IPR013216">
    <property type="entry name" value="Methyltransf_11"/>
</dbReference>
<comment type="similarity">
    <text evidence="12 13">Belongs to the class I-like SAM-binding methyltransferase superfamily. Erg6/SMT family.</text>
</comment>
<dbReference type="GO" id="GO:0008757">
    <property type="term" value="F:S-adenosylmethionine-dependent methyltransferase activity"/>
    <property type="evidence" value="ECO:0007669"/>
    <property type="project" value="InterPro"/>
</dbReference>
<dbReference type="Proteomes" id="UP001190700">
    <property type="component" value="Unassembled WGS sequence"/>
</dbReference>
<keyword evidence="8" id="KW-0492">Microsome</keyword>
<sequence length="403" mass="44202">MQCQLVYSMTPVPSSTASQPNTLGIIAPLQVTKMAASMVEKLMEKKAVTYTAAVVGVCATTYLIYKKIGGDTGFRTSITKLGNTGSLAREDFAAGIDAYNEFFQQSDGKGVGERKFNTPKFVDTFYSLITDFYEYGWGQSFHFAPRDKGESFDESIWRHEERIADQIKAGAGMHILDAGCGVGGPMRTIAKHSGANVTGITINEYQVGRCTEENKKAGLDTLCNIVQGSFLEMPFPANSFDGCYCIEAACHAPVLAELYKEIFKVLKPGAHFASYEWLTTPLYDSNNAEHVRIVDDIAEGNALPDVRSIPAALAAAKEAGFEVVFHGDYALGADIPWEQAMKTARRAAFLTDVLTKWMERFGLAPRGTWATHQMLLRAAEALERSGDLGIFTPMYLVTLRKPM</sequence>
<gene>
    <name evidence="16" type="ORF">CYMTET_27928</name>
</gene>
<evidence type="ECO:0000313" key="17">
    <source>
        <dbReference type="Proteomes" id="UP001190700"/>
    </source>
</evidence>
<keyword evidence="2" id="KW-0444">Lipid biosynthesis</keyword>
<evidence type="ECO:0000256" key="2">
    <source>
        <dbReference type="ARBA" id="ARBA00022516"/>
    </source>
</evidence>
<dbReference type="InterPro" id="IPR029063">
    <property type="entry name" value="SAM-dependent_MTases_sf"/>
</dbReference>
<dbReference type="Pfam" id="PF08241">
    <property type="entry name" value="Methyltransf_11"/>
    <property type="match status" value="1"/>
</dbReference>
<dbReference type="SUPFAM" id="SSF53335">
    <property type="entry name" value="S-adenosyl-L-methionine-dependent methyltransferases"/>
    <property type="match status" value="1"/>
</dbReference>
<evidence type="ECO:0000256" key="5">
    <source>
        <dbReference type="ARBA" id="ARBA00022691"/>
    </source>
</evidence>
<keyword evidence="10" id="KW-0443">Lipid metabolism</keyword>
<evidence type="ECO:0000259" key="15">
    <source>
        <dbReference type="PROSITE" id="PS51685"/>
    </source>
</evidence>
<evidence type="ECO:0000256" key="9">
    <source>
        <dbReference type="ARBA" id="ARBA00022989"/>
    </source>
</evidence>
<keyword evidence="17" id="KW-1185">Reference proteome</keyword>
<organism evidence="16 17">
    <name type="scientific">Cymbomonas tetramitiformis</name>
    <dbReference type="NCBI Taxonomy" id="36881"/>
    <lineage>
        <taxon>Eukaryota</taxon>
        <taxon>Viridiplantae</taxon>
        <taxon>Chlorophyta</taxon>
        <taxon>Pyramimonadophyceae</taxon>
        <taxon>Pyramimonadales</taxon>
        <taxon>Pyramimonadaceae</taxon>
        <taxon>Cymbomonas</taxon>
    </lineage>
</organism>
<proteinExistence type="inferred from homology"/>
<protein>
    <recommendedName>
        <fullName evidence="13">Methyltransferase</fullName>
        <ecNumber evidence="13">2.1.1.-</ecNumber>
    </recommendedName>
</protein>
<dbReference type="EC" id="2.1.1.-" evidence="13"/>
<keyword evidence="5 12" id="KW-0949">S-adenosyl-L-methionine</keyword>
<dbReference type="EMBL" id="LGRX02015604">
    <property type="protein sequence ID" value="KAK3263259.1"/>
    <property type="molecule type" value="Genomic_DNA"/>
</dbReference>
<feature type="domain" description="SAM-dependent methyltransferase Erg6/SMT-type" evidence="15">
    <location>
        <begin position="125"/>
        <end position="402"/>
    </location>
</feature>
<comment type="subcellular location">
    <subcellularLocation>
        <location evidence="1">Microsome membrane</location>
        <topology evidence="1">Single-pass membrane protein</topology>
    </subcellularLocation>
</comment>
<keyword evidence="9 14" id="KW-1133">Transmembrane helix</keyword>
<evidence type="ECO:0000256" key="11">
    <source>
        <dbReference type="ARBA" id="ARBA00023136"/>
    </source>
</evidence>
<dbReference type="PANTHER" id="PTHR44742">
    <property type="match status" value="1"/>
</dbReference>
<evidence type="ECO:0000256" key="12">
    <source>
        <dbReference type="PROSITE-ProRule" id="PRU01022"/>
    </source>
</evidence>
<evidence type="ECO:0000256" key="10">
    <source>
        <dbReference type="ARBA" id="ARBA00023098"/>
    </source>
</evidence>
<evidence type="ECO:0000256" key="7">
    <source>
        <dbReference type="ARBA" id="ARBA00022824"/>
    </source>
</evidence>
<dbReference type="AlphaFoldDB" id="A0AAE0FNZ4"/>
<name>A0AAE0FNZ4_9CHLO</name>
<accession>A0AAE0FNZ4</accession>
<comment type="caution">
    <text evidence="16">The sequence shown here is derived from an EMBL/GenBank/DDBJ whole genome shotgun (WGS) entry which is preliminary data.</text>
</comment>
<keyword evidence="7" id="KW-0256">Endoplasmic reticulum</keyword>
<keyword evidence="6 14" id="KW-0812">Transmembrane</keyword>
<dbReference type="Gene3D" id="3.40.50.150">
    <property type="entry name" value="Vaccinia Virus protein VP39"/>
    <property type="match status" value="1"/>
</dbReference>
<dbReference type="InterPro" id="IPR013705">
    <property type="entry name" value="Sterol_MeTrfase_C"/>
</dbReference>
<evidence type="ECO:0000256" key="6">
    <source>
        <dbReference type="ARBA" id="ARBA00022692"/>
    </source>
</evidence>
<evidence type="ECO:0000256" key="14">
    <source>
        <dbReference type="SAM" id="Phobius"/>
    </source>
</evidence>
<keyword evidence="11 14" id="KW-0472">Membrane</keyword>
<dbReference type="GO" id="GO:0006694">
    <property type="term" value="P:steroid biosynthetic process"/>
    <property type="evidence" value="ECO:0007669"/>
    <property type="project" value="InterPro"/>
</dbReference>
<evidence type="ECO:0000256" key="1">
    <source>
        <dbReference type="ARBA" id="ARBA00004111"/>
    </source>
</evidence>
<dbReference type="GO" id="GO:0032259">
    <property type="term" value="P:methylation"/>
    <property type="evidence" value="ECO:0007669"/>
    <property type="project" value="UniProtKB-KW"/>
</dbReference>
<evidence type="ECO:0000256" key="3">
    <source>
        <dbReference type="ARBA" id="ARBA00022603"/>
    </source>
</evidence>
<evidence type="ECO:0000256" key="13">
    <source>
        <dbReference type="RuleBase" id="RU362025"/>
    </source>
</evidence>
<feature type="transmembrane region" description="Helical" evidence="14">
    <location>
        <begin position="47"/>
        <end position="65"/>
    </location>
</feature>
<evidence type="ECO:0000313" key="16">
    <source>
        <dbReference type="EMBL" id="KAK3263259.1"/>
    </source>
</evidence>
<evidence type="ECO:0000256" key="4">
    <source>
        <dbReference type="ARBA" id="ARBA00022679"/>
    </source>
</evidence>
<dbReference type="Pfam" id="PF08498">
    <property type="entry name" value="Sterol_MT_C"/>
    <property type="match status" value="1"/>
</dbReference>
<evidence type="ECO:0000256" key="8">
    <source>
        <dbReference type="ARBA" id="ARBA00022848"/>
    </source>
</evidence>
<keyword evidence="3 12" id="KW-0489">Methyltransferase</keyword>
<reference evidence="16 17" key="1">
    <citation type="journal article" date="2015" name="Genome Biol. Evol.">
        <title>Comparative Genomics of a Bacterivorous Green Alga Reveals Evolutionary Causalities and Consequences of Phago-Mixotrophic Mode of Nutrition.</title>
        <authorList>
            <person name="Burns J.A."/>
            <person name="Paasch A."/>
            <person name="Narechania A."/>
            <person name="Kim E."/>
        </authorList>
    </citation>
    <scope>NUCLEOTIDE SEQUENCE [LARGE SCALE GENOMIC DNA]</scope>
    <source>
        <strain evidence="16 17">PLY_AMNH</strain>
    </source>
</reference>
<dbReference type="PROSITE" id="PS51685">
    <property type="entry name" value="SAM_MT_ERG6_SMT"/>
    <property type="match status" value="1"/>
</dbReference>
<dbReference type="PANTHER" id="PTHR44742:SF2">
    <property type="entry name" value="24-METHYLENESTEROL C-METHYLTRANSFERASE 2"/>
    <property type="match status" value="1"/>
</dbReference>